<reference evidence="2 3" key="1">
    <citation type="submission" date="2020-11" db="EMBL/GenBank/DDBJ databases">
        <title>Pedobacter endophytica, an endophytic bacteria isolated form Carex pumila.</title>
        <authorList>
            <person name="Peng Y."/>
            <person name="Jiang L."/>
            <person name="Lee J."/>
        </authorList>
    </citation>
    <scope>NUCLEOTIDE SEQUENCE [LARGE SCALE GENOMIC DNA]</scope>
    <source>
        <strain evidence="2 3">JBR3-12</strain>
    </source>
</reference>
<dbReference type="InterPro" id="IPR007569">
    <property type="entry name" value="DUF559"/>
</dbReference>
<dbReference type="PANTHER" id="PTHR38590">
    <property type="entry name" value="BLL0828 PROTEIN"/>
    <property type="match status" value="1"/>
</dbReference>
<keyword evidence="2" id="KW-0378">Hydrolase</keyword>
<dbReference type="AlphaFoldDB" id="A0A7S9KZ18"/>
<organism evidence="2 3">
    <name type="scientific">Pedobacter endophyticus</name>
    <dbReference type="NCBI Taxonomy" id="2789740"/>
    <lineage>
        <taxon>Bacteria</taxon>
        <taxon>Pseudomonadati</taxon>
        <taxon>Bacteroidota</taxon>
        <taxon>Sphingobacteriia</taxon>
        <taxon>Sphingobacteriales</taxon>
        <taxon>Sphingobacteriaceae</taxon>
        <taxon>Pedobacter</taxon>
    </lineage>
</organism>
<dbReference type="InterPro" id="IPR011335">
    <property type="entry name" value="Restrct_endonuc-II-like"/>
</dbReference>
<dbReference type="SUPFAM" id="SSF52980">
    <property type="entry name" value="Restriction endonuclease-like"/>
    <property type="match status" value="1"/>
</dbReference>
<keyword evidence="2" id="KW-0540">Nuclease</keyword>
<dbReference type="PANTHER" id="PTHR38590:SF1">
    <property type="entry name" value="BLL0828 PROTEIN"/>
    <property type="match status" value="1"/>
</dbReference>
<dbReference type="Pfam" id="PF04480">
    <property type="entry name" value="DUF559"/>
    <property type="match status" value="1"/>
</dbReference>
<dbReference type="Gene3D" id="3.40.960.10">
    <property type="entry name" value="VSR Endonuclease"/>
    <property type="match status" value="1"/>
</dbReference>
<keyword evidence="3" id="KW-1185">Reference proteome</keyword>
<name>A0A7S9KZ18_9SPHI</name>
<sequence length="125" mass="14739">MEKYGDGLFKGASHKLFEFSRVLRKGSTDAEDILWQALRRKQLDGFKFRRQHPVNKYIADFYCHDAKLIIEVDGEIHNQVENKECDQGRTYELEELGITVIRFTNEHVNTDLNAVLNEIRSYFQK</sequence>
<keyword evidence="2" id="KW-0255">Endonuclease</keyword>
<protein>
    <submittedName>
        <fullName evidence="2">Endonuclease domain-containing protein</fullName>
    </submittedName>
</protein>
<feature type="domain" description="DUF559" evidence="1">
    <location>
        <begin position="17"/>
        <end position="121"/>
    </location>
</feature>
<dbReference type="InterPro" id="IPR047216">
    <property type="entry name" value="Endonuclease_DUF559_bact"/>
</dbReference>
<dbReference type="CDD" id="cd01038">
    <property type="entry name" value="Endonuclease_DUF559"/>
    <property type="match status" value="1"/>
</dbReference>
<dbReference type="EMBL" id="CP064939">
    <property type="protein sequence ID" value="QPH39497.1"/>
    <property type="molecule type" value="Genomic_DNA"/>
</dbReference>
<dbReference type="RefSeq" id="WP_196098964.1">
    <property type="nucleotide sequence ID" value="NZ_CP064939.1"/>
</dbReference>
<evidence type="ECO:0000313" key="2">
    <source>
        <dbReference type="EMBL" id="QPH39497.1"/>
    </source>
</evidence>
<dbReference type="GO" id="GO:0004519">
    <property type="term" value="F:endonuclease activity"/>
    <property type="evidence" value="ECO:0007669"/>
    <property type="project" value="UniProtKB-KW"/>
</dbReference>
<dbReference type="KEGG" id="pex:IZT61_21060"/>
<gene>
    <name evidence="2" type="ORF">IZT61_21060</name>
</gene>
<evidence type="ECO:0000259" key="1">
    <source>
        <dbReference type="Pfam" id="PF04480"/>
    </source>
</evidence>
<evidence type="ECO:0000313" key="3">
    <source>
        <dbReference type="Proteomes" id="UP000594759"/>
    </source>
</evidence>
<accession>A0A7S9KZ18</accession>
<dbReference type="Proteomes" id="UP000594759">
    <property type="component" value="Chromosome"/>
</dbReference>
<proteinExistence type="predicted"/>